<proteinExistence type="predicted"/>
<dbReference type="AlphaFoldDB" id="A0A7D6CBX2"/>
<protein>
    <submittedName>
        <fullName evidence="1">Uncharacterized protein</fullName>
    </submittedName>
</protein>
<gene>
    <name evidence="1" type="ORF">HZU44_00575</name>
</gene>
<name>A0A7D6CBX2_9ACTN</name>
<organism evidence="1">
    <name type="scientific">Micromonospora carbonacea</name>
    <dbReference type="NCBI Taxonomy" id="47853"/>
    <lineage>
        <taxon>Bacteria</taxon>
        <taxon>Bacillati</taxon>
        <taxon>Actinomycetota</taxon>
        <taxon>Actinomycetes</taxon>
        <taxon>Micromonosporales</taxon>
        <taxon>Micromonosporaceae</taxon>
        <taxon>Micromonospora</taxon>
    </lineage>
</organism>
<dbReference type="EMBL" id="CP058905">
    <property type="protein sequence ID" value="QLJ98765.1"/>
    <property type="molecule type" value="Genomic_DNA"/>
</dbReference>
<accession>A0A7D6CBX2</accession>
<sequence length="96" mass="10676">MAEEVSGPTVRPPGFRVLSVLRLAGPFVGRRIATWQGGSDNLCVDTRWLLVNWPSLGQADDAGRVFHDLMPVSYWLIAARPVPVIDDEEYVRVSAR</sequence>
<evidence type="ECO:0000313" key="1">
    <source>
        <dbReference type="EMBL" id="QLJ98765.1"/>
    </source>
</evidence>
<reference evidence="1" key="1">
    <citation type="submission" date="2020-08" db="EMBL/GenBank/DDBJ databases">
        <title>A bifunctional nitrone conjugated secondary metabolite targeting the ribosome.</title>
        <authorList>
            <person name="Limbrick E.M."/>
            <person name="Graf M."/>
            <person name="Derewacz D.K."/>
            <person name="Nguyen F."/>
            <person name="Spraggins J.M."/>
            <person name="Wieland M."/>
            <person name="Ynigez-Gutierrez A.E."/>
            <person name="Reisman B.J."/>
            <person name="Zinshteyn B."/>
            <person name="McCulloch K."/>
            <person name="Iverson T.M."/>
            <person name="Green R."/>
            <person name="Wilson D.N."/>
            <person name="Bachmann B.O."/>
        </authorList>
    </citation>
    <scope>NUCLEOTIDE SEQUENCE</scope>
    <source>
        <strain evidence="1">Africana</strain>
    </source>
</reference>